<organism evidence="2">
    <name type="scientific">Fusarium clavum</name>
    <dbReference type="NCBI Taxonomy" id="2594811"/>
    <lineage>
        <taxon>Eukaryota</taxon>
        <taxon>Fungi</taxon>
        <taxon>Dikarya</taxon>
        <taxon>Ascomycota</taxon>
        <taxon>Pezizomycotina</taxon>
        <taxon>Sordariomycetes</taxon>
        <taxon>Hypocreomycetidae</taxon>
        <taxon>Hypocreales</taxon>
        <taxon>Nectriaceae</taxon>
        <taxon>Fusarium</taxon>
        <taxon>Fusarium incarnatum-equiseti species complex</taxon>
    </lineage>
</organism>
<name>A0A090MGX3_9HYPO</name>
<comment type="caution">
    <text evidence="2">The sequence shown here is derived from an EMBL/GenBank/DDBJ whole genome shotgun (WGS) entry which is preliminary data.</text>
</comment>
<dbReference type="EMBL" id="CBMI010002346">
    <property type="protein sequence ID" value="CEG04900.1"/>
    <property type="molecule type" value="Genomic_DNA"/>
</dbReference>
<evidence type="ECO:0000313" key="2">
    <source>
        <dbReference type="EMBL" id="CEG04900.1"/>
    </source>
</evidence>
<gene>
    <name evidence="2" type="ORF">BN850_0081030</name>
</gene>
<evidence type="ECO:0000256" key="1">
    <source>
        <dbReference type="SAM" id="MobiDB-lite"/>
    </source>
</evidence>
<feature type="compositionally biased region" description="Low complexity" evidence="1">
    <location>
        <begin position="11"/>
        <end position="20"/>
    </location>
</feature>
<accession>A0A090MGX3</accession>
<protein>
    <submittedName>
        <fullName evidence="2">WGS project CBMI000000000 data, contig CS3069_c002348</fullName>
    </submittedName>
</protein>
<feature type="compositionally biased region" description="Acidic residues" evidence="1">
    <location>
        <begin position="1"/>
        <end position="10"/>
    </location>
</feature>
<sequence>MSQPDSESESDGSITPSSTSSDEDLPDEYVKGRVCHFLGHIEVIPINREGSLVQVHHAWISITDPTDREFSVLSSNPHGPRFDFCYKLPGQGNNWLARTSHGTDGTTELFETVQKHSTKGYKLHVYEEENEAGA</sequence>
<proteinExistence type="predicted"/>
<feature type="region of interest" description="Disordered" evidence="1">
    <location>
        <begin position="1"/>
        <end position="27"/>
    </location>
</feature>
<reference evidence="2" key="1">
    <citation type="submission" date="2013-05" db="EMBL/GenBank/DDBJ databases">
        <title>Draft genome sequences of six wheat associated Fusarium spp. isolates.</title>
        <authorList>
            <person name="Moolhuijzen P.M."/>
            <person name="Manners J.M."/>
            <person name="Wilcox S."/>
            <person name="Bellgard M.I."/>
            <person name="Gardiner D.M."/>
        </authorList>
    </citation>
    <scope>NUCLEOTIDE SEQUENCE</scope>
    <source>
        <strain evidence="2">CS3069</strain>
    </source>
</reference>
<dbReference type="AlphaFoldDB" id="A0A090MGX3"/>